<accession>A0A7S4V9E3</accession>
<keyword evidence="1" id="KW-1133">Transmembrane helix</keyword>
<dbReference type="AlphaFoldDB" id="A0A7S4V9E3"/>
<dbReference type="EMBL" id="HBNR01051368">
    <property type="protein sequence ID" value="CAE4615531.1"/>
    <property type="molecule type" value="Transcribed_RNA"/>
</dbReference>
<name>A0A7S4V9E3_9DINO</name>
<dbReference type="PANTHER" id="PTHR35734">
    <property type="entry name" value="OS01G0805200 PROTEIN"/>
    <property type="match status" value="1"/>
</dbReference>
<sequence length="279" mass="30288">MAQAISAQEPPPHWLPRTSPIVALLRLPAPPTLLQDSGLRARGRPMPVAASAHAVRQQRRSPLLGIAILAFGGLQVLQAVLSGWAFTGITRDLGRSGKLPAPLPTPERRSSLVLAAAGGAERLGGEKEMSDLDKFLDRWNTRGGAILATFIGLIVVWVFEKGLEIVGVDSATAGVWTSGVFFFGLLVWTGQYFTRVMTKSTTYAQQLENYEREVMIKRLQELDEEEIAALCEEVGVSPEEISDAVGGKVEALSQKEQVIKLFKNTTMPKDVDPRALMGS</sequence>
<dbReference type="Pfam" id="PF11460">
    <property type="entry name" value="DUF3007"/>
    <property type="match status" value="1"/>
</dbReference>
<proteinExistence type="predicted"/>
<feature type="transmembrane region" description="Helical" evidence="1">
    <location>
        <begin position="171"/>
        <end position="190"/>
    </location>
</feature>
<protein>
    <submittedName>
        <fullName evidence="2">Uncharacterized protein</fullName>
    </submittedName>
</protein>
<dbReference type="PANTHER" id="PTHR35734:SF1">
    <property type="entry name" value="OS01G0805200 PROTEIN"/>
    <property type="match status" value="1"/>
</dbReference>
<organism evidence="2">
    <name type="scientific">Alexandrium monilatum</name>
    <dbReference type="NCBI Taxonomy" id="311494"/>
    <lineage>
        <taxon>Eukaryota</taxon>
        <taxon>Sar</taxon>
        <taxon>Alveolata</taxon>
        <taxon>Dinophyceae</taxon>
        <taxon>Gonyaulacales</taxon>
        <taxon>Pyrocystaceae</taxon>
        <taxon>Alexandrium</taxon>
    </lineage>
</organism>
<dbReference type="InterPro" id="IPR021562">
    <property type="entry name" value="DUF3007"/>
</dbReference>
<feature type="transmembrane region" description="Helical" evidence="1">
    <location>
        <begin position="139"/>
        <end position="159"/>
    </location>
</feature>
<feature type="transmembrane region" description="Helical" evidence="1">
    <location>
        <begin position="63"/>
        <end position="86"/>
    </location>
</feature>
<keyword evidence="1" id="KW-0472">Membrane</keyword>
<evidence type="ECO:0000313" key="2">
    <source>
        <dbReference type="EMBL" id="CAE4615531.1"/>
    </source>
</evidence>
<reference evidence="2" key="1">
    <citation type="submission" date="2021-01" db="EMBL/GenBank/DDBJ databases">
        <authorList>
            <person name="Corre E."/>
            <person name="Pelletier E."/>
            <person name="Niang G."/>
            <person name="Scheremetjew M."/>
            <person name="Finn R."/>
            <person name="Kale V."/>
            <person name="Holt S."/>
            <person name="Cochrane G."/>
            <person name="Meng A."/>
            <person name="Brown T."/>
            <person name="Cohen L."/>
        </authorList>
    </citation>
    <scope>NUCLEOTIDE SEQUENCE</scope>
    <source>
        <strain evidence="2">CCMP3105</strain>
    </source>
</reference>
<gene>
    <name evidence="2" type="ORF">AMON00008_LOCUS35943</name>
</gene>
<keyword evidence="1" id="KW-0812">Transmembrane</keyword>
<evidence type="ECO:0000256" key="1">
    <source>
        <dbReference type="SAM" id="Phobius"/>
    </source>
</evidence>